<dbReference type="InterPro" id="IPR012337">
    <property type="entry name" value="RNaseH-like_sf"/>
</dbReference>
<dbReference type="InterPro" id="IPR021109">
    <property type="entry name" value="Peptidase_aspartic_dom_sf"/>
</dbReference>
<evidence type="ECO:0000256" key="2">
    <source>
        <dbReference type="ARBA" id="ARBA00022695"/>
    </source>
</evidence>
<dbReference type="Gene3D" id="3.10.20.370">
    <property type="match status" value="1"/>
</dbReference>
<evidence type="ECO:0000256" key="1">
    <source>
        <dbReference type="ARBA" id="ARBA00022679"/>
    </source>
</evidence>
<dbReference type="Pfam" id="PF00077">
    <property type="entry name" value="RVP"/>
    <property type="match status" value="1"/>
</dbReference>
<evidence type="ECO:0000256" key="5">
    <source>
        <dbReference type="ARBA" id="ARBA00022801"/>
    </source>
</evidence>
<reference evidence="11" key="1">
    <citation type="submission" date="2023-06" db="EMBL/GenBank/DDBJ databases">
        <title>Reference genome for the Northern bat (Eptesicus nilssonii), a most northern bat species.</title>
        <authorList>
            <person name="Laine V.N."/>
            <person name="Pulliainen A.T."/>
            <person name="Lilley T.M."/>
        </authorList>
    </citation>
    <scope>NUCLEOTIDE SEQUENCE</scope>
    <source>
        <strain evidence="11">BLF_Eptnil</strain>
        <tissue evidence="11">Kidney</tissue>
    </source>
</reference>
<dbReference type="InterPro" id="IPR043502">
    <property type="entry name" value="DNA/RNA_pol_sf"/>
</dbReference>
<dbReference type="InterPro" id="IPR003036">
    <property type="entry name" value="Gag_P30"/>
</dbReference>
<dbReference type="SUPFAM" id="SSF57756">
    <property type="entry name" value="Retrovirus zinc finger-like domains"/>
    <property type="match status" value="1"/>
</dbReference>
<dbReference type="SUPFAM" id="SSF56672">
    <property type="entry name" value="DNA/RNA polymerases"/>
    <property type="match status" value="1"/>
</dbReference>
<dbReference type="InterPro" id="IPR050462">
    <property type="entry name" value="Retroviral_Gag-Pol_poly"/>
</dbReference>
<keyword evidence="12" id="KW-1185">Reference proteome</keyword>
<dbReference type="PANTHER" id="PTHR33166">
    <property type="entry name" value="GAG_P30 DOMAIN-CONTAINING PROTEIN"/>
    <property type="match status" value="1"/>
</dbReference>
<keyword evidence="5" id="KW-0378">Hydrolase</keyword>
<evidence type="ECO:0000259" key="10">
    <source>
        <dbReference type="PROSITE" id="PS50994"/>
    </source>
</evidence>
<dbReference type="GO" id="GO:0004519">
    <property type="term" value="F:endonuclease activity"/>
    <property type="evidence" value="ECO:0007669"/>
    <property type="project" value="UniProtKB-KW"/>
</dbReference>
<keyword evidence="3" id="KW-0540">Nuclease</keyword>
<dbReference type="InterPro" id="IPR036397">
    <property type="entry name" value="RNaseH_sf"/>
</dbReference>
<dbReference type="GO" id="GO:0019068">
    <property type="term" value="P:virion assembly"/>
    <property type="evidence" value="ECO:0007669"/>
    <property type="project" value="InterPro"/>
</dbReference>
<comment type="caution">
    <text evidence="11">The sequence shown here is derived from an EMBL/GenBank/DDBJ whole genome shotgun (WGS) entry which is preliminary data.</text>
</comment>
<dbReference type="GO" id="GO:0006508">
    <property type="term" value="P:proteolysis"/>
    <property type="evidence" value="ECO:0007669"/>
    <property type="project" value="InterPro"/>
</dbReference>
<dbReference type="AlphaFoldDB" id="A0AA40I9H1"/>
<dbReference type="InterPro" id="IPR001995">
    <property type="entry name" value="Peptidase_A2_cat"/>
</dbReference>
<keyword evidence="2" id="KW-0548">Nucleotidyltransferase</keyword>
<protein>
    <submittedName>
        <fullName evidence="11">Uncharacterized protein</fullName>
    </submittedName>
</protein>
<proteinExistence type="predicted"/>
<feature type="domain" description="Peptidase A2" evidence="9">
    <location>
        <begin position="319"/>
        <end position="354"/>
    </location>
</feature>
<dbReference type="Pfam" id="PF02093">
    <property type="entry name" value="Gag_p30"/>
    <property type="match status" value="1"/>
</dbReference>
<organism evidence="11 12">
    <name type="scientific">Cnephaeus nilssonii</name>
    <name type="common">Northern bat</name>
    <name type="synonym">Eptesicus nilssonii</name>
    <dbReference type="NCBI Taxonomy" id="3371016"/>
    <lineage>
        <taxon>Eukaryota</taxon>
        <taxon>Metazoa</taxon>
        <taxon>Chordata</taxon>
        <taxon>Craniata</taxon>
        <taxon>Vertebrata</taxon>
        <taxon>Euteleostomi</taxon>
        <taxon>Mammalia</taxon>
        <taxon>Eutheria</taxon>
        <taxon>Laurasiatheria</taxon>
        <taxon>Chiroptera</taxon>
        <taxon>Yangochiroptera</taxon>
        <taxon>Vespertilionidae</taxon>
        <taxon>Cnephaeus</taxon>
    </lineage>
</organism>
<evidence type="ECO:0000256" key="7">
    <source>
        <dbReference type="ARBA" id="ARBA00022918"/>
    </source>
</evidence>
<dbReference type="EMBL" id="JAULJE010000002">
    <property type="protein sequence ID" value="KAK1345518.1"/>
    <property type="molecule type" value="Genomic_DNA"/>
</dbReference>
<dbReference type="PROSITE" id="PS50994">
    <property type="entry name" value="INTEGRASE"/>
    <property type="match status" value="1"/>
</dbReference>
<dbReference type="SUPFAM" id="SSF53098">
    <property type="entry name" value="Ribonuclease H-like"/>
    <property type="match status" value="1"/>
</dbReference>
<evidence type="ECO:0000256" key="4">
    <source>
        <dbReference type="ARBA" id="ARBA00022759"/>
    </source>
</evidence>
<dbReference type="SUPFAM" id="SSF47943">
    <property type="entry name" value="Retrovirus capsid protein, N-terminal core domain"/>
    <property type="match status" value="1"/>
</dbReference>
<dbReference type="Gene3D" id="2.40.70.10">
    <property type="entry name" value="Acid Proteases"/>
    <property type="match status" value="1"/>
</dbReference>
<dbReference type="Gene3D" id="3.30.420.10">
    <property type="entry name" value="Ribonuclease H-like superfamily/Ribonuclease H"/>
    <property type="match status" value="1"/>
</dbReference>
<keyword evidence="4" id="KW-0255">Endonuclease</keyword>
<name>A0AA40I9H1_CNENI</name>
<keyword evidence="1" id="KW-0808">Transferase</keyword>
<feature type="region of interest" description="Disordered" evidence="8">
    <location>
        <begin position="1"/>
        <end position="33"/>
    </location>
</feature>
<dbReference type="PROSITE" id="PS50175">
    <property type="entry name" value="ASP_PROT_RETROV"/>
    <property type="match status" value="1"/>
</dbReference>
<evidence type="ECO:0000256" key="6">
    <source>
        <dbReference type="ARBA" id="ARBA00022842"/>
    </source>
</evidence>
<dbReference type="InterPro" id="IPR036875">
    <property type="entry name" value="Znf_CCHC_sf"/>
</dbReference>
<gene>
    <name evidence="11" type="ORF">QTO34_007976</name>
</gene>
<feature type="domain" description="Integrase catalytic" evidence="10">
    <location>
        <begin position="626"/>
        <end position="730"/>
    </location>
</feature>
<dbReference type="GO" id="GO:0004190">
    <property type="term" value="F:aspartic-type endopeptidase activity"/>
    <property type="evidence" value="ECO:0007669"/>
    <property type="project" value="InterPro"/>
</dbReference>
<dbReference type="Gene3D" id="1.10.375.10">
    <property type="entry name" value="Human Immunodeficiency Virus Type 1 Capsid Protein"/>
    <property type="match status" value="1"/>
</dbReference>
<dbReference type="GO" id="GO:0015074">
    <property type="term" value="P:DNA integration"/>
    <property type="evidence" value="ECO:0007669"/>
    <property type="project" value="InterPro"/>
</dbReference>
<evidence type="ECO:0000256" key="8">
    <source>
        <dbReference type="SAM" id="MobiDB-lite"/>
    </source>
</evidence>
<dbReference type="GO" id="GO:0003676">
    <property type="term" value="F:nucleic acid binding"/>
    <property type="evidence" value="ECO:0007669"/>
    <property type="project" value="InterPro"/>
</dbReference>
<dbReference type="Pfam" id="PF00665">
    <property type="entry name" value="rve"/>
    <property type="match status" value="1"/>
</dbReference>
<evidence type="ECO:0000313" key="11">
    <source>
        <dbReference type="EMBL" id="KAK1345518.1"/>
    </source>
</evidence>
<keyword evidence="6" id="KW-0460">Magnesium</keyword>
<dbReference type="SUPFAM" id="SSF50630">
    <property type="entry name" value="Acid proteases"/>
    <property type="match status" value="1"/>
</dbReference>
<accession>A0AA40I9H1</accession>
<feature type="region of interest" description="Disordered" evidence="8">
    <location>
        <begin position="554"/>
        <end position="599"/>
    </location>
</feature>
<dbReference type="InterPro" id="IPR008919">
    <property type="entry name" value="Retrov_capsid_N"/>
</dbReference>
<dbReference type="GO" id="GO:0008270">
    <property type="term" value="F:zinc ion binding"/>
    <property type="evidence" value="ECO:0007669"/>
    <property type="project" value="InterPro"/>
</dbReference>
<dbReference type="InterPro" id="IPR001584">
    <property type="entry name" value="Integrase_cat-core"/>
</dbReference>
<feature type="region of interest" description="Disordered" evidence="8">
    <location>
        <begin position="244"/>
        <end position="310"/>
    </location>
</feature>
<dbReference type="GO" id="GO:0003964">
    <property type="term" value="F:RNA-directed DNA polymerase activity"/>
    <property type="evidence" value="ECO:0007669"/>
    <property type="project" value="UniProtKB-KW"/>
</dbReference>
<dbReference type="Proteomes" id="UP001177744">
    <property type="component" value="Unassembled WGS sequence"/>
</dbReference>
<dbReference type="InterPro" id="IPR018061">
    <property type="entry name" value="Retropepsins"/>
</dbReference>
<sequence length="730" mass="80943">MAPGGSRQLASHSDSVHKQPFQSAPHPDRDPLWPTGPAAFYGLLYNWKNQNPSFSQNPQGLISLLESVFFTHQPTWDDCQQLLQTLFTAEERERVRGEGRKLVLGPDGQPTTDPGRIEAIFPSGRLQWDHNTDWGREALDRYRQTLLRGIQAAARKPTNLSKVTETVQGPNESPTAFLERLCEAYRVYTPIDPDAPDNQQAINVVIVSQSAPDIRKKLQTLEGFEGKSLSELVEVTQKVFNNREDQTDNLNIRWQRDSNEGPEEKNSRREDRTKRPGWGKNQCAYRKKEGHWKRECPERPGNEAAPEPPVTLNVGSKPVDFLIDTGATFSVLQHPAGPVSKDRTLIQGATGQIKSYPGIQARIANLGEKDCYPFLPRYALALPDLTKPFQLYVAESQGVAKGVLTKLWGPGRGQLPTCLRGWPSFLKAIAATAILVKEASKLTFGQDLQVVAPHAVETLLHSPPERWLSNARYYPVLLLDPPRVSFLKTTALNPATLLPDERAETPLHDCEETLTSLRADLTDQPISNPKETLFTALWRTESGMPGQLYGERTRESISTQTVDIPLPQRLQKDQQGPRGAGSQAYSESGAQPQVHPEEEDIARRCQICAQVNPGPPITAPTGPWFPGSSPGEHWGVDLTELPSGLGGYRYLLGFVDTFSGWPEAYPTRAEAAQVVVKKLLSEILPLFGLPLFMGSDNGPASIAKVTQSLVKSLRSHGNCIVFIDLRDLDR</sequence>
<evidence type="ECO:0000313" key="12">
    <source>
        <dbReference type="Proteomes" id="UP001177744"/>
    </source>
</evidence>
<feature type="compositionally biased region" description="Basic and acidic residues" evidence="8">
    <location>
        <begin position="254"/>
        <end position="274"/>
    </location>
</feature>
<evidence type="ECO:0000259" key="9">
    <source>
        <dbReference type="PROSITE" id="PS50175"/>
    </source>
</evidence>
<feature type="compositionally biased region" description="Basic and acidic residues" evidence="8">
    <location>
        <begin position="292"/>
        <end position="301"/>
    </location>
</feature>
<keyword evidence="7" id="KW-0695">RNA-directed DNA polymerase</keyword>
<dbReference type="PROSITE" id="PS00141">
    <property type="entry name" value="ASP_PROTEASE"/>
    <property type="match status" value="1"/>
</dbReference>
<dbReference type="Gene3D" id="4.10.60.10">
    <property type="entry name" value="Zinc finger, CCHC-type"/>
    <property type="match status" value="1"/>
</dbReference>
<evidence type="ECO:0000256" key="3">
    <source>
        <dbReference type="ARBA" id="ARBA00022722"/>
    </source>
</evidence>
<dbReference type="InterPro" id="IPR001969">
    <property type="entry name" value="Aspartic_peptidase_AS"/>
</dbReference>